<feature type="region of interest" description="Disordered" evidence="1">
    <location>
        <begin position="219"/>
        <end position="238"/>
    </location>
</feature>
<accession>A0A3L6GCF2</accession>
<evidence type="ECO:0000256" key="1">
    <source>
        <dbReference type="SAM" id="MobiDB-lite"/>
    </source>
</evidence>
<evidence type="ECO:0000313" key="3">
    <source>
        <dbReference type="Proteomes" id="UP000251960"/>
    </source>
</evidence>
<evidence type="ECO:0000313" key="2">
    <source>
        <dbReference type="EMBL" id="PWZ46233.1"/>
    </source>
</evidence>
<dbReference type="EMBL" id="NCVQ01000002">
    <property type="protein sequence ID" value="PWZ46233.1"/>
    <property type="molecule type" value="Genomic_DNA"/>
</dbReference>
<dbReference type="AlphaFoldDB" id="A0A3L6GCF2"/>
<dbReference type="PANTHER" id="PTHR36317:SF1">
    <property type="entry name" value="PROTEIN MULTIPLE CHLOROPLAST DIVISION SITE 1"/>
    <property type="match status" value="1"/>
</dbReference>
<dbReference type="GO" id="GO:0010020">
    <property type="term" value="P:chloroplast fission"/>
    <property type="evidence" value="ECO:0007669"/>
    <property type="project" value="InterPro"/>
</dbReference>
<reference evidence="2 3" key="1">
    <citation type="journal article" date="2018" name="Nat. Genet.">
        <title>Extensive intraspecific gene order and gene structural variations between Mo17 and other maize genomes.</title>
        <authorList>
            <person name="Sun S."/>
            <person name="Zhou Y."/>
            <person name="Chen J."/>
            <person name="Shi J."/>
            <person name="Zhao H."/>
            <person name="Zhao H."/>
            <person name="Song W."/>
            <person name="Zhang M."/>
            <person name="Cui Y."/>
            <person name="Dong X."/>
            <person name="Liu H."/>
            <person name="Ma X."/>
            <person name="Jiao Y."/>
            <person name="Wang B."/>
            <person name="Wei X."/>
            <person name="Stein J.C."/>
            <person name="Glaubitz J.C."/>
            <person name="Lu F."/>
            <person name="Yu G."/>
            <person name="Liang C."/>
            <person name="Fengler K."/>
            <person name="Li B."/>
            <person name="Rafalski A."/>
            <person name="Schnable P.S."/>
            <person name="Ware D.H."/>
            <person name="Buckler E.S."/>
            <person name="Lai J."/>
        </authorList>
    </citation>
    <scope>NUCLEOTIDE SEQUENCE [LARGE SCALE GENOMIC DNA]</scope>
    <source>
        <strain evidence="3">cv. Missouri 17</strain>
        <tissue evidence="2">Seedling</tissue>
    </source>
</reference>
<feature type="compositionally biased region" description="Polar residues" evidence="1">
    <location>
        <begin position="308"/>
        <end position="318"/>
    </location>
</feature>
<protein>
    <submittedName>
        <fullName evidence="2">Protein MULTIPLE CHLOROPLAST DIVISION SITE 1</fullName>
    </submittedName>
</protein>
<organism evidence="2 3">
    <name type="scientific">Zea mays</name>
    <name type="common">Maize</name>
    <dbReference type="NCBI Taxonomy" id="4577"/>
    <lineage>
        <taxon>Eukaryota</taxon>
        <taxon>Viridiplantae</taxon>
        <taxon>Streptophyta</taxon>
        <taxon>Embryophyta</taxon>
        <taxon>Tracheophyta</taxon>
        <taxon>Spermatophyta</taxon>
        <taxon>Magnoliopsida</taxon>
        <taxon>Liliopsida</taxon>
        <taxon>Poales</taxon>
        <taxon>Poaceae</taxon>
        <taxon>PACMAD clade</taxon>
        <taxon>Panicoideae</taxon>
        <taxon>Andropogonodae</taxon>
        <taxon>Andropogoneae</taxon>
        <taxon>Tripsacinae</taxon>
        <taxon>Zea</taxon>
    </lineage>
</organism>
<feature type="compositionally biased region" description="Polar residues" evidence="1">
    <location>
        <begin position="284"/>
        <end position="299"/>
    </location>
</feature>
<dbReference type="PANTHER" id="PTHR36317">
    <property type="entry name" value="PROTEIN MULTIPLE CHLOROPLAST DIVISION SITE 1"/>
    <property type="match status" value="1"/>
</dbReference>
<comment type="caution">
    <text evidence="2">The sequence shown here is derived from an EMBL/GenBank/DDBJ whole genome shotgun (WGS) entry which is preliminary data.</text>
</comment>
<feature type="region of interest" description="Disordered" evidence="1">
    <location>
        <begin position="253"/>
        <end position="318"/>
    </location>
</feature>
<proteinExistence type="predicted"/>
<dbReference type="Proteomes" id="UP000251960">
    <property type="component" value="Chromosome 10"/>
</dbReference>
<dbReference type="InterPro" id="IPR034572">
    <property type="entry name" value="MCD1"/>
</dbReference>
<dbReference type="GO" id="GO:0009507">
    <property type="term" value="C:chloroplast"/>
    <property type="evidence" value="ECO:0007669"/>
    <property type="project" value="InterPro"/>
</dbReference>
<dbReference type="ExpressionAtlas" id="A0A3L6GCF2">
    <property type="expression patterns" value="baseline and differential"/>
</dbReference>
<sequence>MAIAAVPASLPFGLLPPRLFRGRAVRWPRPIRASASSNASDVAGGERKFGALVSSVGDLRALVASVPPAVASMQKNIGPNFVAGFCVSMAFVAAAARQISLRSREHVSKGSVADLVRRGQLKSGQRGIAKLRTYDDPFNNPLVKIDEGTSTAQMFGKEYRLAPVRLTKEQQEMHQNRRSRAYQWKRPTVFLREGDSLPPDVDLDTVRWIPANHPFAAASSEVDEETAKQNVYQKDGIPSRVKAEHEALRARLEASNDVARLPSDPRSIQRNERPMRLSGEPSEHLQSSKFENQDRQLATESGKHSSDGCLQSNEPEGQ</sequence>
<name>A0A3L6GCF2_MAIZE</name>
<gene>
    <name evidence="2" type="primary">MCD1_0</name>
    <name evidence="2" type="ORF">Zm00014a_021761</name>
</gene>